<keyword evidence="9 13" id="KW-0564">Palmitate</keyword>
<comment type="subunit">
    <text evidence="3 13">Monomer.</text>
</comment>
<comment type="function">
    <text evidence="13">Plays a critical role in the incorporation of lipoproteins in the outer membrane after they are released by the LolA protein.</text>
</comment>
<keyword evidence="7 13" id="KW-0653">Protein transport</keyword>
<dbReference type="HAMAP" id="MF_00233">
    <property type="entry name" value="LolB"/>
    <property type="match status" value="1"/>
</dbReference>
<dbReference type="EMBL" id="JXXR01000001">
    <property type="protein sequence ID" value="KJY78243.1"/>
    <property type="molecule type" value="Genomic_DNA"/>
</dbReference>
<dbReference type="Proteomes" id="UP000576645">
    <property type="component" value="Unassembled WGS sequence"/>
</dbReference>
<dbReference type="PROSITE" id="PS51257">
    <property type="entry name" value="PROKAR_LIPOPROTEIN"/>
    <property type="match status" value="1"/>
</dbReference>
<keyword evidence="8 13" id="KW-0472">Membrane</keyword>
<evidence type="ECO:0000256" key="7">
    <source>
        <dbReference type="ARBA" id="ARBA00022927"/>
    </source>
</evidence>
<dbReference type="SUPFAM" id="SSF89392">
    <property type="entry name" value="Prokaryotic lipoproteins and lipoprotein localization factors"/>
    <property type="match status" value="1"/>
</dbReference>
<proteinExistence type="inferred from homology"/>
<sequence length="205" mass="23427">MTTYFRPFFIFLFSSLILAGCATLDTSTTNVEWQTHQQRLNSISQYQANGKLGYISPQQRQSLNFQWKHSPDFSQLRLTTFIGQTALNLKITPSGASVETYEDETYTSHDAQSLIYRLTGLTLPVEQLNNWFLGSPIDADTYRLNDTNTLASLTKQVNGQTWQLDYLNYQDIQYQGSALPLPQKLKLKQGDISINIVISKWNLDQ</sequence>
<evidence type="ECO:0000313" key="16">
    <source>
        <dbReference type="EMBL" id="KJY78243.1"/>
    </source>
</evidence>
<comment type="subcellular location">
    <subcellularLocation>
        <location evidence="1 13">Cell outer membrane</location>
        <topology evidence="1 13">Lipid-anchor</topology>
    </subcellularLocation>
</comment>
<keyword evidence="6 13" id="KW-0732">Signal</keyword>
<dbReference type="Proteomes" id="UP000030081">
    <property type="component" value="Chromosome 1"/>
</dbReference>
<dbReference type="InterPro" id="IPR029046">
    <property type="entry name" value="LolA/LolB/LppX"/>
</dbReference>
<comment type="similarity">
    <text evidence="2 13">Belongs to the LolB family.</text>
</comment>
<keyword evidence="12 13" id="KW-0449">Lipoprotein</keyword>
<evidence type="ECO:0000256" key="13">
    <source>
        <dbReference type="HAMAP-Rule" id="MF_00233"/>
    </source>
</evidence>
<dbReference type="InterPro" id="IPR004565">
    <property type="entry name" value="OM_lipoprot_LolB"/>
</dbReference>
<evidence type="ECO:0000256" key="10">
    <source>
        <dbReference type="ARBA" id="ARBA00023186"/>
    </source>
</evidence>
<evidence type="ECO:0000256" key="3">
    <source>
        <dbReference type="ARBA" id="ARBA00011245"/>
    </source>
</evidence>
<evidence type="ECO:0000313" key="18">
    <source>
        <dbReference type="Proteomes" id="UP000030081"/>
    </source>
</evidence>
<dbReference type="OrthoDB" id="9797618at2"/>
<dbReference type="NCBIfam" id="TIGR00548">
    <property type="entry name" value="lolB"/>
    <property type="match status" value="1"/>
</dbReference>
<name>A0A097QI55_9VIBR</name>
<reference evidence="15 18" key="1">
    <citation type="submission" date="2014-10" db="EMBL/GenBank/DDBJ databases">
        <title>The Complete Genome Sequence for the Shellfish Pathogen Vibrio coralliilyticus RE98 Isolated from a Shellfish Hatchery.</title>
        <authorList>
            <person name="Richards G.P."/>
            <person name="Bono J.L."/>
            <person name="Watson M.A."/>
            <person name="Needleman D.S."/>
        </authorList>
    </citation>
    <scope>NUCLEOTIDE SEQUENCE [LARGE SCALE GENOMIC DNA]</scope>
    <source>
        <strain evidence="15 18">RE98</strain>
    </source>
</reference>
<keyword evidence="10 13" id="KW-0143">Chaperone</keyword>
<gene>
    <name evidence="13 17" type="primary">lolB</name>
    <name evidence="17" type="ORF">F0238_08895</name>
    <name evidence="15" type="ORF">IX92_11095</name>
    <name evidence="16" type="ORF">TW71_04235</name>
</gene>
<keyword evidence="11 13" id="KW-0998">Cell outer membrane</keyword>
<dbReference type="AlphaFoldDB" id="A0A097QI55"/>
<dbReference type="GO" id="GO:0015031">
    <property type="term" value="P:protein transport"/>
    <property type="evidence" value="ECO:0007669"/>
    <property type="project" value="UniProtKB-KW"/>
</dbReference>
<evidence type="ECO:0000256" key="5">
    <source>
        <dbReference type="ARBA" id="ARBA00022448"/>
    </source>
</evidence>
<dbReference type="EMBL" id="VTXP01000004">
    <property type="protein sequence ID" value="NOJ22854.1"/>
    <property type="molecule type" value="Genomic_DNA"/>
</dbReference>
<evidence type="ECO:0000256" key="14">
    <source>
        <dbReference type="SAM" id="SignalP"/>
    </source>
</evidence>
<evidence type="ECO:0000256" key="8">
    <source>
        <dbReference type="ARBA" id="ARBA00023136"/>
    </source>
</evidence>
<keyword evidence="5 13" id="KW-0813">Transport</keyword>
<evidence type="ECO:0000256" key="4">
    <source>
        <dbReference type="ARBA" id="ARBA00016202"/>
    </source>
</evidence>
<dbReference type="GO" id="GO:0044874">
    <property type="term" value="P:lipoprotein localization to outer membrane"/>
    <property type="evidence" value="ECO:0007669"/>
    <property type="project" value="UniProtKB-UniRule"/>
</dbReference>
<evidence type="ECO:0000313" key="17">
    <source>
        <dbReference type="EMBL" id="NOJ22854.1"/>
    </source>
</evidence>
<organism evidence="16">
    <name type="scientific">Vibrio coralliilyticus</name>
    <dbReference type="NCBI Taxonomy" id="190893"/>
    <lineage>
        <taxon>Bacteria</taxon>
        <taxon>Pseudomonadati</taxon>
        <taxon>Pseudomonadota</taxon>
        <taxon>Gammaproteobacteria</taxon>
        <taxon>Vibrionales</taxon>
        <taxon>Vibrionaceae</taxon>
        <taxon>Vibrio</taxon>
    </lineage>
</organism>
<dbReference type="Gene3D" id="2.50.20.10">
    <property type="entry name" value="Lipoprotein localisation LolA/LolB/LppX"/>
    <property type="match status" value="1"/>
</dbReference>
<evidence type="ECO:0000256" key="11">
    <source>
        <dbReference type="ARBA" id="ARBA00023237"/>
    </source>
</evidence>
<reference evidence="16" key="2">
    <citation type="journal article" date="2015" name="BMC Genomics">
        <title>Genome mining reveals unlocked bioactive potential of marine Gram-negative bacteria.</title>
        <authorList>
            <person name="Machado H."/>
            <person name="Sonnenschein E.C."/>
            <person name="Melchiorsen J."/>
            <person name="Gram L."/>
        </authorList>
    </citation>
    <scope>NUCLEOTIDE SEQUENCE</scope>
    <source>
        <strain evidence="16">S2052</strain>
    </source>
</reference>
<dbReference type="Pfam" id="PF03550">
    <property type="entry name" value="LolB"/>
    <property type="match status" value="1"/>
</dbReference>
<dbReference type="eggNOG" id="COG3017">
    <property type="taxonomic scope" value="Bacteria"/>
</dbReference>
<evidence type="ECO:0000256" key="1">
    <source>
        <dbReference type="ARBA" id="ARBA00004459"/>
    </source>
</evidence>
<dbReference type="EMBL" id="CP009617">
    <property type="protein sequence ID" value="AIW19575.1"/>
    <property type="molecule type" value="Genomic_DNA"/>
</dbReference>
<evidence type="ECO:0000256" key="2">
    <source>
        <dbReference type="ARBA" id="ARBA00009696"/>
    </source>
</evidence>
<feature type="chain" id="PRO_5011342979" description="Outer-membrane lipoprotein LolB" evidence="14">
    <location>
        <begin position="20"/>
        <end position="205"/>
    </location>
</feature>
<dbReference type="KEGG" id="vct:JV59_27485"/>
<reference evidence="17 19" key="3">
    <citation type="submission" date="2019-09" db="EMBL/GenBank/DDBJ databases">
        <title>Draft genome sequencing and comparative genomics of hatchery-associated Vibrios.</title>
        <authorList>
            <person name="Kehlet-Delgado H."/>
            <person name="Mueller R.S."/>
        </authorList>
    </citation>
    <scope>NUCLEOTIDE SEQUENCE [LARGE SCALE GENOMIC DNA]</scope>
    <source>
        <strain evidence="17 19">09-121-3</strain>
    </source>
</reference>
<dbReference type="KEGG" id="vcy:IX92_11095"/>
<dbReference type="GO" id="GO:0009279">
    <property type="term" value="C:cell outer membrane"/>
    <property type="evidence" value="ECO:0007669"/>
    <property type="project" value="UniProtKB-SubCell"/>
</dbReference>
<dbReference type="CDD" id="cd16326">
    <property type="entry name" value="LolB"/>
    <property type="match status" value="1"/>
</dbReference>
<keyword evidence="18" id="KW-1185">Reference proteome</keyword>
<evidence type="ECO:0000313" key="19">
    <source>
        <dbReference type="Proteomes" id="UP000576645"/>
    </source>
</evidence>
<evidence type="ECO:0000256" key="6">
    <source>
        <dbReference type="ARBA" id="ARBA00022729"/>
    </source>
</evidence>
<evidence type="ECO:0000256" key="12">
    <source>
        <dbReference type="ARBA" id="ARBA00023288"/>
    </source>
</evidence>
<protein>
    <recommendedName>
        <fullName evidence="4 13">Outer-membrane lipoprotein LolB</fullName>
    </recommendedName>
</protein>
<accession>A0A097QI55</accession>
<feature type="signal peptide" evidence="14">
    <location>
        <begin position="1"/>
        <end position="19"/>
    </location>
</feature>
<evidence type="ECO:0000313" key="15">
    <source>
        <dbReference type="EMBL" id="AIW19575.1"/>
    </source>
</evidence>
<evidence type="ECO:0000256" key="9">
    <source>
        <dbReference type="ARBA" id="ARBA00023139"/>
    </source>
</evidence>
<dbReference type="STRING" id="190893.BA953_13255"/>
<dbReference type="RefSeq" id="WP_006963103.1">
    <property type="nucleotide sequence ID" value="NZ_CP009264.1"/>
</dbReference>